<keyword evidence="3 6" id="KW-0812">Transmembrane</keyword>
<dbReference type="EMBL" id="JAGKSB010000006">
    <property type="protein sequence ID" value="MBP3943245.1"/>
    <property type="molecule type" value="Genomic_DNA"/>
</dbReference>
<evidence type="ECO:0000256" key="5">
    <source>
        <dbReference type="ARBA" id="ARBA00023306"/>
    </source>
</evidence>
<dbReference type="RefSeq" id="WP_353546735.1">
    <property type="nucleotide sequence ID" value="NZ_JAGKSB010000006.1"/>
</dbReference>
<accession>A0A8T4HAD0</accession>
<organism evidence="8 9">
    <name type="scientific">Rhinopithecimicrobium faecis</name>
    <dbReference type="NCBI Taxonomy" id="2820698"/>
    <lineage>
        <taxon>Bacteria</taxon>
        <taxon>Pseudomonadati</taxon>
        <taxon>Bacteroidota</taxon>
        <taxon>Sphingobacteriia</taxon>
        <taxon>Sphingobacteriales</taxon>
        <taxon>Sphingobacteriaceae</taxon>
        <taxon>Rhinopithecimicrobium</taxon>
    </lineage>
</organism>
<evidence type="ECO:0000313" key="9">
    <source>
        <dbReference type="Proteomes" id="UP000679691"/>
    </source>
</evidence>
<evidence type="ECO:0000256" key="1">
    <source>
        <dbReference type="ARBA" id="ARBA00022475"/>
    </source>
</evidence>
<reference evidence="8" key="1">
    <citation type="submission" date="2021-03" db="EMBL/GenBank/DDBJ databases">
        <authorList>
            <person name="Lu T."/>
            <person name="Wang Q."/>
            <person name="Han X."/>
        </authorList>
    </citation>
    <scope>NUCLEOTIDE SEQUENCE</scope>
    <source>
        <strain evidence="8">WQ 2009</strain>
    </source>
</reference>
<dbReference type="AlphaFoldDB" id="A0A8T4HAD0"/>
<protein>
    <submittedName>
        <fullName evidence="8">FtsQ-type POTRA domain-containing protein</fullName>
    </submittedName>
</protein>
<dbReference type="Pfam" id="PF08478">
    <property type="entry name" value="POTRA_1"/>
    <property type="match status" value="1"/>
</dbReference>
<comment type="caution">
    <text evidence="8">The sequence shown here is derived from an EMBL/GenBank/DDBJ whole genome shotgun (WGS) entry which is preliminary data.</text>
</comment>
<keyword evidence="5" id="KW-0131">Cell cycle</keyword>
<evidence type="ECO:0000259" key="7">
    <source>
        <dbReference type="Pfam" id="PF08478"/>
    </source>
</evidence>
<keyword evidence="4 6" id="KW-1133">Transmembrane helix</keyword>
<keyword evidence="1" id="KW-1003">Cell membrane</keyword>
<evidence type="ECO:0000256" key="3">
    <source>
        <dbReference type="ARBA" id="ARBA00022692"/>
    </source>
</evidence>
<feature type="domain" description="POTRA" evidence="7">
    <location>
        <begin position="47"/>
        <end position="113"/>
    </location>
</feature>
<evidence type="ECO:0000313" key="8">
    <source>
        <dbReference type="EMBL" id="MBP3943245.1"/>
    </source>
</evidence>
<dbReference type="InterPro" id="IPR013685">
    <property type="entry name" value="POTRA_FtsQ_type"/>
</dbReference>
<gene>
    <name evidence="8" type="ORF">J5U18_06675</name>
</gene>
<evidence type="ECO:0000256" key="4">
    <source>
        <dbReference type="ARBA" id="ARBA00022989"/>
    </source>
</evidence>
<dbReference type="Proteomes" id="UP000679691">
    <property type="component" value="Unassembled WGS sequence"/>
</dbReference>
<sequence>MLNWFRNIRWRLIFIAILGIGSLIGVIFLMIRVDKQDQNQLCTDLNIFIEGKESFIDQDDISSLIALKYGRIVGRELNLIKTQEIEKSLKALPYVAEASVHLDMSGEMRINLTQREVVMRVVNRLGTEYYLDQKGLKVPTTLKYVPRVLIASGNIAEGYKEPLEAMDSKLLKDLFQVVNYINNDELWSNQVVQIYVNQNDDIELVPRIGDQQLIIGTADSLDQKFELLQVFYKNIMPKVGIEAYEKVNVKYAGQIICEKRGDWSFDGMQKSAANKEEEIKVL</sequence>
<proteinExistence type="predicted"/>
<feature type="transmembrane region" description="Helical" evidence="6">
    <location>
        <begin position="12"/>
        <end position="31"/>
    </location>
</feature>
<evidence type="ECO:0000256" key="2">
    <source>
        <dbReference type="ARBA" id="ARBA00022618"/>
    </source>
</evidence>
<evidence type="ECO:0000256" key="6">
    <source>
        <dbReference type="SAM" id="Phobius"/>
    </source>
</evidence>
<keyword evidence="9" id="KW-1185">Reference proteome</keyword>
<name>A0A8T4HAD0_9SPHI</name>
<keyword evidence="6" id="KW-0472">Membrane</keyword>
<keyword evidence="2" id="KW-0132">Cell division</keyword>